<comment type="caution">
    <text evidence="1">The sequence shown here is derived from an EMBL/GenBank/DDBJ whole genome shotgun (WGS) entry which is preliminary data.</text>
</comment>
<dbReference type="EMBL" id="VUJX02000011">
    <property type="protein sequence ID" value="KAL0930572.1"/>
    <property type="molecule type" value="Genomic_DNA"/>
</dbReference>
<gene>
    <name evidence="1" type="ORF">CTRU02_214647</name>
</gene>
<accession>A0ACC3YGN7</accession>
<keyword evidence="2" id="KW-1185">Reference proteome</keyword>
<reference evidence="1 2" key="1">
    <citation type="journal article" date="2020" name="Phytopathology">
        <title>Genome Sequence Resources of Colletotrichum truncatum, C. plurivorum, C. musicola, and C. sojae: Four Species Pathogenic to Soybean (Glycine max).</title>
        <authorList>
            <person name="Rogerio F."/>
            <person name="Boufleur T.R."/>
            <person name="Ciampi-Guillardi M."/>
            <person name="Sukno S.A."/>
            <person name="Thon M.R."/>
            <person name="Massola Junior N.S."/>
            <person name="Baroncelli R."/>
        </authorList>
    </citation>
    <scope>NUCLEOTIDE SEQUENCE [LARGE SCALE GENOMIC DNA]</scope>
    <source>
        <strain evidence="1 2">CMES1059</strain>
    </source>
</reference>
<evidence type="ECO:0000313" key="2">
    <source>
        <dbReference type="Proteomes" id="UP000805649"/>
    </source>
</evidence>
<name>A0ACC3YGN7_COLTU</name>
<sequence length="674" mass="77009">MSIPASREWCSTCVQVFQPTQARNHDRDFEPKGQTLEGFRKAATTCFICSSIWKHHERSTDSWVNSHGWETVDEDSWKPMTFRIHRTDSDSGLPTFNVDVWHSVPATDHQDEVTWGVNIFQMLHLDDSRYRSLFTFPRFDDNTGSPRTLDVAYSWFQDCLSSHQKCRNLPTMTPHWLPTRLVDVGLSGDAEWKLCITSEDLASQPPAPRYMTLSYRWGVGQQLLLLGSTLNTFRRGGSLISELPKTFQDLVAVARRFGVRYLWIDCLCIIQDSTDDWEAEAPMMRQVYANSACNVAASASNDPDGGLFRAREPRDDHEPGIVSTTLAASSPEQYFIFEEDYYISHMYRKRETLHTRGWVFQETFLAPRLLHFAGSQLLWECHETDKCEGFPHGIPFHESTKNLDRLMAASDETKKRLSEEPHCRNSNRLGDETLSLWQDVMSHYGYRQFTRPSDKLYAISGVAKLFQEVTGQEYLAGLWRSRILEQLDWYVEEPTAASATYRAPSWSWASIDGEVSNFTWDPAHQLLVELLDADVATKGADPTVNVTGGFLKLNGTVIAGSYQRHPLSYEQLHVKPRNEQFEPMTVLSPLPDTSGHLVEDTGELYLLPIKWRKTSDMQLLGEDRDFYSIKCLLLAPVSIPDNIYKRIGCFESPEEGLLQALKSDTIERTVITLV</sequence>
<protein>
    <submittedName>
        <fullName evidence="1">Heterokaryon incompatibility protein</fullName>
    </submittedName>
</protein>
<proteinExistence type="predicted"/>
<dbReference type="Proteomes" id="UP000805649">
    <property type="component" value="Unassembled WGS sequence"/>
</dbReference>
<organism evidence="1 2">
    <name type="scientific">Colletotrichum truncatum</name>
    <name type="common">Anthracnose fungus</name>
    <name type="synonym">Colletotrichum capsici</name>
    <dbReference type="NCBI Taxonomy" id="5467"/>
    <lineage>
        <taxon>Eukaryota</taxon>
        <taxon>Fungi</taxon>
        <taxon>Dikarya</taxon>
        <taxon>Ascomycota</taxon>
        <taxon>Pezizomycotina</taxon>
        <taxon>Sordariomycetes</taxon>
        <taxon>Hypocreomycetidae</taxon>
        <taxon>Glomerellales</taxon>
        <taxon>Glomerellaceae</taxon>
        <taxon>Colletotrichum</taxon>
        <taxon>Colletotrichum truncatum species complex</taxon>
    </lineage>
</organism>
<evidence type="ECO:0000313" key="1">
    <source>
        <dbReference type="EMBL" id="KAL0930572.1"/>
    </source>
</evidence>